<protein>
    <submittedName>
        <fullName evidence="2">Uncharacterized protein</fullName>
    </submittedName>
</protein>
<organism evidence="2 3">
    <name type="scientific">Penicillium rubens (strain ATCC 28089 / DSM 1075 / NRRL 1951 / Wisconsin 54-1255)</name>
    <name type="common">Penicillium chrysogenum</name>
    <dbReference type="NCBI Taxonomy" id="500485"/>
    <lineage>
        <taxon>Eukaryota</taxon>
        <taxon>Fungi</taxon>
        <taxon>Dikarya</taxon>
        <taxon>Ascomycota</taxon>
        <taxon>Pezizomycotina</taxon>
        <taxon>Eurotiomycetes</taxon>
        <taxon>Eurotiomycetidae</taxon>
        <taxon>Eurotiales</taxon>
        <taxon>Aspergillaceae</taxon>
        <taxon>Penicillium</taxon>
        <taxon>Penicillium chrysogenum species complex</taxon>
    </lineage>
</organism>
<feature type="region of interest" description="Disordered" evidence="1">
    <location>
        <begin position="1"/>
        <end position="23"/>
    </location>
</feature>
<dbReference type="EMBL" id="AM920427">
    <property type="protein sequence ID" value="CAP80869.1"/>
    <property type="molecule type" value="Genomic_DNA"/>
</dbReference>
<dbReference type="HOGENOM" id="CLU_347834_0_0_1"/>
<keyword evidence="3" id="KW-1185">Reference proteome</keyword>
<dbReference type="AlphaFoldDB" id="B6GYM6"/>
<evidence type="ECO:0000313" key="3">
    <source>
        <dbReference type="Proteomes" id="UP000000724"/>
    </source>
</evidence>
<evidence type="ECO:0000256" key="1">
    <source>
        <dbReference type="SAM" id="MobiDB-lite"/>
    </source>
</evidence>
<feature type="compositionally biased region" description="Polar residues" evidence="1">
    <location>
        <begin position="1"/>
        <end position="16"/>
    </location>
</feature>
<evidence type="ECO:0000313" key="2">
    <source>
        <dbReference type="EMBL" id="CAP80869.1"/>
    </source>
</evidence>
<name>B6GYM6_PENRW</name>
<sequence>MQWRQTCMTRPSTPWKHNTHGPRTEIEVSPSDYAIQVRAPVPEQTRPAEKKEFQSGVMIPAKEKRKKERGGEREVFLDLASLVAEVTCNFHYSYLVIPGSGEGYERKQRIDFEMPFPRSLSTTVVRPERGNSVFLCVFRAYIAWEIDADAVFLTDLSGPVTGSRCGLRIWESIGSETMGARKIRGSIRQLVLSFEGRKEGMDNHNLGSVSDGEPNYPSPQIGISVESENIVRLLCSLFRQYAQVPGYLPLDPLQPHEWETDPGPFPRPQLQLREDSFTPRPYNEWSHHHQRQLSRAHYQLRMFTRNFINLSNCNLPDNLTINENSNALCTAAQTNQAIHAPLSPRRRVVAPGSHAQTTAPPFWPVVELGGGCFSAGPFSHAMHKRGARDVQGGATSSTIFLRYNARDTDAPWERVVDRDVRRSGGARCSALQKRRAWDLRDVRHCIVSPSALLACDFLILELSAATGQSSSSSLSCARNDIWGYSISTSRVNHQIALADPDLIIVNLTRILGYSSRGRKVCIINAGADASRAHAGDCSLDTLLPKAAGDGKPGRWPRRLEFSHANALGVSCSLELSPARQCEVQGSHHSEHVSLPVENVTIRKSRNCKLQGSHMNILLIGPDLTASSLRPYTTCHYIRVAGYNLIRVSRGPDNRWRGLGEGLNRRYRPAARNVATLLTETFILAIEHPIKTVSGPPINILALCRSEEFETVEQLGVETLAGYPPCAMEGFRSGERGKLCTANKGVGGPGVGVYTRARDGDRGVQTSRQVDENQGIGAIKCTLTSWTIYGKVVISDLHPDIGIPSGGVVMDS</sequence>
<accession>B6GYM6</accession>
<dbReference type="OMA" id="CARNDIW"/>
<reference evidence="2 3" key="1">
    <citation type="journal article" date="2008" name="Nat. Biotechnol.">
        <title>Genome sequencing and analysis of the filamentous fungus Penicillium chrysogenum.</title>
        <authorList>
            <person name="van den Berg M.A."/>
            <person name="Albang R."/>
            <person name="Albermann K."/>
            <person name="Badger J.H."/>
            <person name="Daran J.-M."/>
            <person name="Driessen A.J.M."/>
            <person name="Garcia-Estrada C."/>
            <person name="Fedorova N.D."/>
            <person name="Harris D.M."/>
            <person name="Heijne W.H.M."/>
            <person name="Joardar V.S."/>
            <person name="Kiel J.A.K.W."/>
            <person name="Kovalchuk A."/>
            <person name="Martin J.F."/>
            <person name="Nierman W.C."/>
            <person name="Nijland J.G."/>
            <person name="Pronk J.T."/>
            <person name="Roubos J.A."/>
            <person name="van der Klei I.J."/>
            <person name="van Peij N.N.M.E."/>
            <person name="Veenhuis M."/>
            <person name="von Doehren H."/>
            <person name="Wagner C."/>
            <person name="Wortman J.R."/>
            <person name="Bovenberg R.A.L."/>
        </authorList>
    </citation>
    <scope>NUCLEOTIDE SEQUENCE [LARGE SCALE GENOMIC DNA]</scope>
    <source>
        <strain evidence="3">ATCC 28089 / DSM 1075 / NRRL 1951 / Wisconsin 54-1255</strain>
    </source>
</reference>
<dbReference type="Proteomes" id="UP000000724">
    <property type="component" value="Contig Pc00c12"/>
</dbReference>
<dbReference type="VEuPathDB" id="FungiDB:PCH_Pc12g12420"/>
<dbReference type="OrthoDB" id="4367836at2759"/>
<gene>
    <name evidence="2" type="ORF">Pc12g12420</name>
    <name evidence="2" type="ORF">PCH_Pc12g12420</name>
</gene>
<proteinExistence type="predicted"/>